<feature type="binding site" evidence="6">
    <location>
        <position position="63"/>
    </location>
    <ligand>
        <name>S-adenosyl-L-methionine</name>
        <dbReference type="ChEBI" id="CHEBI:59789"/>
    </ligand>
</feature>
<feature type="binding site" evidence="6">
    <location>
        <position position="133"/>
    </location>
    <ligand>
        <name>S-adenosyl-L-methionine</name>
        <dbReference type="ChEBI" id="CHEBI:59789"/>
    </ligand>
</feature>
<dbReference type="GO" id="GO:0070043">
    <property type="term" value="F:rRNA (guanine-N7-)-methyltransferase activity"/>
    <property type="evidence" value="ECO:0007669"/>
    <property type="project" value="UniProtKB-UniRule"/>
</dbReference>
<evidence type="ECO:0000256" key="3">
    <source>
        <dbReference type="ARBA" id="ARBA00022603"/>
    </source>
</evidence>
<evidence type="ECO:0000256" key="4">
    <source>
        <dbReference type="ARBA" id="ARBA00022679"/>
    </source>
</evidence>
<evidence type="ECO:0000256" key="2">
    <source>
        <dbReference type="ARBA" id="ARBA00022552"/>
    </source>
</evidence>
<feature type="binding site" evidence="6">
    <location>
        <begin position="114"/>
        <end position="115"/>
    </location>
    <ligand>
        <name>S-adenosyl-L-methionine</name>
        <dbReference type="ChEBI" id="CHEBI:59789"/>
    </ligand>
</feature>
<dbReference type="PANTHER" id="PTHR31760:SF0">
    <property type="entry name" value="S-ADENOSYL-L-METHIONINE-DEPENDENT METHYLTRANSFERASES SUPERFAMILY PROTEIN"/>
    <property type="match status" value="1"/>
</dbReference>
<name>A0A1H2JVP4_9BACT</name>
<dbReference type="NCBIfam" id="TIGR00138">
    <property type="entry name" value="rsmG_gidB"/>
    <property type="match status" value="1"/>
</dbReference>
<feature type="binding site" evidence="6">
    <location>
        <position position="68"/>
    </location>
    <ligand>
        <name>S-adenosyl-L-methionine</name>
        <dbReference type="ChEBI" id="CHEBI:59789"/>
    </ligand>
</feature>
<dbReference type="PIRSF" id="PIRSF003078">
    <property type="entry name" value="GidB"/>
    <property type="match status" value="1"/>
</dbReference>
<dbReference type="HAMAP" id="MF_00074">
    <property type="entry name" value="16SrRNA_methyltr_G"/>
    <property type="match status" value="1"/>
</dbReference>
<evidence type="ECO:0000256" key="5">
    <source>
        <dbReference type="ARBA" id="ARBA00022691"/>
    </source>
</evidence>
<gene>
    <name evidence="6" type="primary">rsmG</name>
    <name evidence="7" type="ORF">SAMN04487931_11618</name>
</gene>
<keyword evidence="3 6" id="KW-0489">Methyltransferase</keyword>
<protein>
    <recommendedName>
        <fullName evidence="6">Ribosomal RNA small subunit methyltransferase G</fullName>
        <ecNumber evidence="6">2.1.1.-</ecNumber>
    </recommendedName>
    <alternativeName>
        <fullName evidence="6">16S rRNA 7-methylguanosine methyltransferase</fullName>
        <shortName evidence="6">16S rRNA m7G methyltransferase</shortName>
    </alternativeName>
</protein>
<keyword evidence="5 6" id="KW-0949">S-adenosyl-L-methionine</keyword>
<keyword evidence="2 6" id="KW-0698">rRNA processing</keyword>
<dbReference type="CDD" id="cd02440">
    <property type="entry name" value="AdoMet_MTases"/>
    <property type="match status" value="1"/>
</dbReference>
<comment type="similarity">
    <text evidence="6">Belongs to the methyltransferase superfamily. RNA methyltransferase RsmG family.</text>
</comment>
<dbReference type="PANTHER" id="PTHR31760">
    <property type="entry name" value="S-ADENOSYL-L-METHIONINE-DEPENDENT METHYLTRANSFERASES SUPERFAMILY PROTEIN"/>
    <property type="match status" value="1"/>
</dbReference>
<evidence type="ECO:0000256" key="6">
    <source>
        <dbReference type="HAMAP-Rule" id="MF_00074"/>
    </source>
</evidence>
<proteinExistence type="inferred from homology"/>
<feature type="binding site" evidence="6">
    <location>
        <begin position="86"/>
        <end position="88"/>
    </location>
    <ligand>
        <name>S-adenosyl-L-methionine</name>
        <dbReference type="ChEBI" id="CHEBI:59789"/>
    </ligand>
</feature>
<evidence type="ECO:0000256" key="1">
    <source>
        <dbReference type="ARBA" id="ARBA00022490"/>
    </source>
</evidence>
<comment type="subcellular location">
    <subcellularLocation>
        <location evidence="6">Cytoplasm</location>
    </subcellularLocation>
</comment>
<organism evidence="7 8">
    <name type="scientific">Desulfobacula phenolica</name>
    <dbReference type="NCBI Taxonomy" id="90732"/>
    <lineage>
        <taxon>Bacteria</taxon>
        <taxon>Pseudomonadati</taxon>
        <taxon>Thermodesulfobacteriota</taxon>
        <taxon>Desulfobacteria</taxon>
        <taxon>Desulfobacterales</taxon>
        <taxon>Desulfobacteraceae</taxon>
        <taxon>Desulfobacula</taxon>
    </lineage>
</organism>
<reference evidence="8" key="1">
    <citation type="submission" date="2016-10" db="EMBL/GenBank/DDBJ databases">
        <authorList>
            <person name="Varghese N."/>
            <person name="Submissions S."/>
        </authorList>
    </citation>
    <scope>NUCLEOTIDE SEQUENCE [LARGE SCALE GENOMIC DNA]</scope>
    <source>
        <strain evidence="8">DSM 3384</strain>
    </source>
</reference>
<keyword evidence="8" id="KW-1185">Reference proteome</keyword>
<dbReference type="GO" id="GO:0005829">
    <property type="term" value="C:cytosol"/>
    <property type="evidence" value="ECO:0007669"/>
    <property type="project" value="TreeGrafter"/>
</dbReference>
<dbReference type="InterPro" id="IPR029063">
    <property type="entry name" value="SAM-dependent_MTases_sf"/>
</dbReference>
<sequence length="202" mass="22766">MEIKVSDHQAEQMLVHSRELMVWNKKINLTAIKKPLQIAEKHFIDSIAAASFLGNEQSVIDLGSGGGFPGIPIKIMNPSVNVVLIDSSRKKINFLKHVIRMLDLDKIDAIHSRVEDLHENNAYKNKFDAVISRAFTDLSRFVDLAAPFLNRKGTIYAMKGKNAKQEITPAILNNFNLKSDHYKLPFEKSDRLLIKLSGNKVS</sequence>
<dbReference type="Proteomes" id="UP000199608">
    <property type="component" value="Unassembled WGS sequence"/>
</dbReference>
<keyword evidence="1 6" id="KW-0963">Cytoplasm</keyword>
<accession>A0A1H2JVP4</accession>
<dbReference type="SUPFAM" id="SSF53335">
    <property type="entry name" value="S-adenosyl-L-methionine-dependent methyltransferases"/>
    <property type="match status" value="1"/>
</dbReference>
<keyword evidence="4 6" id="KW-0808">Transferase</keyword>
<evidence type="ECO:0000313" key="8">
    <source>
        <dbReference type="Proteomes" id="UP000199608"/>
    </source>
</evidence>
<dbReference type="InterPro" id="IPR003682">
    <property type="entry name" value="rRNA_ssu_MeTfrase_G"/>
</dbReference>
<dbReference type="EMBL" id="FNLL01000016">
    <property type="protein sequence ID" value="SDU60241.1"/>
    <property type="molecule type" value="Genomic_DNA"/>
</dbReference>
<comment type="function">
    <text evidence="6">Specifically methylates the N7 position of a guanine in 16S rRNA.</text>
</comment>
<evidence type="ECO:0000313" key="7">
    <source>
        <dbReference type="EMBL" id="SDU60241.1"/>
    </source>
</evidence>
<dbReference type="Gene3D" id="3.40.50.150">
    <property type="entry name" value="Vaccinia Virus protein VP39"/>
    <property type="match status" value="1"/>
</dbReference>
<dbReference type="EC" id="2.1.1.-" evidence="6"/>
<dbReference type="AlphaFoldDB" id="A0A1H2JVP4"/>
<dbReference type="Pfam" id="PF02527">
    <property type="entry name" value="GidB"/>
    <property type="match status" value="1"/>
</dbReference>